<geneLocation type="plasmid" evidence="3">
    <name>pcba1112-02</name>
</geneLocation>
<evidence type="ECO:0000256" key="1">
    <source>
        <dbReference type="SAM" id="Phobius"/>
    </source>
</evidence>
<dbReference type="GeneID" id="37289085"/>
<dbReference type="Pfam" id="PF11667">
    <property type="entry name" value="DUF3267"/>
    <property type="match status" value="1"/>
</dbReference>
<keyword evidence="1" id="KW-0812">Transmembrane</keyword>
<keyword evidence="2" id="KW-0614">Plasmid</keyword>
<keyword evidence="1" id="KW-0472">Membrane</keyword>
<feature type="transmembrane region" description="Helical" evidence="1">
    <location>
        <begin position="58"/>
        <end position="81"/>
    </location>
</feature>
<sequence length="205" mass="22954">MDLEVLNDDPGWIEYTIPERKIPLVVLITLVVLGELFFPGVTVWFVENAGRDLGELLLIIAPKLGVLVAMTAIHEGIHYLVSKRQGRSPQFGITLQKTLWLLKEPIPYVVTLQERIPRNEMIKALIAPLIVIDAIALGALLLPLSGDVIYYVKLILVVNTAGSMQDLYNVIRLFRLPGEAIFVNVDDGEIRTFYSLRHNESTAEP</sequence>
<gene>
    <name evidence="2" type="ORF">DU484_18865</name>
</gene>
<proteinExistence type="predicted"/>
<dbReference type="Proteomes" id="UP000252985">
    <property type="component" value="Plasmid pCBA1112-02"/>
</dbReference>
<evidence type="ECO:0000313" key="2">
    <source>
        <dbReference type="EMBL" id="AXG11970.1"/>
    </source>
</evidence>
<feature type="transmembrane region" description="Helical" evidence="1">
    <location>
        <begin position="24"/>
        <end position="46"/>
    </location>
</feature>
<dbReference type="RefSeq" id="WP_114606875.1">
    <property type="nucleotide sequence ID" value="NZ_CP031149.1"/>
</dbReference>
<feature type="transmembrane region" description="Helical" evidence="1">
    <location>
        <begin position="124"/>
        <end position="142"/>
    </location>
</feature>
<organism evidence="2 3">
    <name type="scientific">Haloplanus rubicundus</name>
    <dbReference type="NCBI Taxonomy" id="1547898"/>
    <lineage>
        <taxon>Archaea</taxon>
        <taxon>Methanobacteriati</taxon>
        <taxon>Methanobacteriota</taxon>
        <taxon>Stenosarchaea group</taxon>
        <taxon>Halobacteria</taxon>
        <taxon>Halobacteriales</taxon>
        <taxon>Haloferacaceae</taxon>
        <taxon>Haloplanus</taxon>
    </lineage>
</organism>
<dbReference type="AlphaFoldDB" id="A0A345EIE8"/>
<accession>A0A345EIE8</accession>
<dbReference type="InterPro" id="IPR021683">
    <property type="entry name" value="DUF3267"/>
</dbReference>
<dbReference type="EMBL" id="CP031149">
    <property type="protein sequence ID" value="AXG11970.1"/>
    <property type="molecule type" value="Genomic_DNA"/>
</dbReference>
<evidence type="ECO:0000313" key="3">
    <source>
        <dbReference type="Proteomes" id="UP000252985"/>
    </source>
</evidence>
<keyword evidence="1" id="KW-1133">Transmembrane helix</keyword>
<protein>
    <submittedName>
        <fullName evidence="2">DUF3267 domain-containing protein</fullName>
    </submittedName>
</protein>
<name>A0A345EIE8_9EURY</name>
<reference evidence="2 3" key="1">
    <citation type="submission" date="2018-07" db="EMBL/GenBank/DDBJ databases">
        <title>Genome sequences of Haloplanus sp. CBA1112.</title>
        <authorList>
            <person name="Kim Y.B."/>
            <person name="Roh S.W."/>
        </authorList>
    </citation>
    <scope>NUCLEOTIDE SEQUENCE [LARGE SCALE GENOMIC DNA]</scope>
    <source>
        <strain evidence="2 3">CBA1112</strain>
        <plasmid evidence="3">pcba1112-02</plasmid>
    </source>
</reference>
<dbReference type="KEGG" id="haq:DU484_18865"/>